<evidence type="ECO:0000313" key="5">
    <source>
        <dbReference type="Proteomes" id="UP000245838"/>
    </source>
</evidence>
<dbReference type="RefSeq" id="WP_011410013.1">
    <property type="nucleotide sequence ID" value="NC_007712.1"/>
</dbReference>
<organism evidence="2 4">
    <name type="scientific">Sodalis glossinidius (strain morsitans)</name>
    <dbReference type="NCBI Taxonomy" id="343509"/>
    <lineage>
        <taxon>Bacteria</taxon>
        <taxon>Pseudomonadati</taxon>
        <taxon>Pseudomonadota</taxon>
        <taxon>Gammaproteobacteria</taxon>
        <taxon>Enterobacterales</taxon>
        <taxon>Bruguierivoracaceae</taxon>
        <taxon>Sodalis</taxon>
    </lineage>
</organism>
<evidence type="ECO:0008006" key="6">
    <source>
        <dbReference type="Google" id="ProtNLM"/>
    </source>
</evidence>
<dbReference type="OrthoDB" id="6636524at2"/>
<evidence type="ECO:0000313" key="2">
    <source>
        <dbReference type="EMBL" id="BAE73424.1"/>
    </source>
</evidence>
<dbReference type="BioCyc" id="SGLO343509:SGP1_RS01350-MONOMER"/>
<reference evidence="3 5" key="2">
    <citation type="submission" date="2015-05" db="EMBL/GenBank/DDBJ databases">
        <authorList>
            <person name="Goodhead I."/>
        </authorList>
    </citation>
    <scope>NUCLEOTIDE SEQUENCE [LARGE SCALE GENOMIC DNA]</scope>
    <source>
        <strain evidence="3">B4</strain>
        <strain evidence="5">morsitans</strain>
    </source>
</reference>
<sequence>MVKSVLLPLFLTLIGSGVAHAALKAPYTGPDCSAKRDGRIVGGITDSLQLDHPVNEKHMQYFDKLIGRGITKKITRFSSEKISKAEAKRLMLRRAKMNGIKESEIKDTALENQYLIDVDFYRQYYLIKSSQGFEAIAEYYSLFLHGKWPVGLKEGESCANDLEHIYIISETIDGHTIDFGSPY</sequence>
<name>Q2NWQ1_SODGM</name>
<keyword evidence="1" id="KW-0732">Signal</keyword>
<protein>
    <recommendedName>
        <fullName evidence="6">SCP domain-containing protein</fullName>
    </recommendedName>
</protein>
<dbReference type="KEGG" id="sgl:SG0149"/>
<dbReference type="AlphaFoldDB" id="Q2NWQ1"/>
<dbReference type="Proteomes" id="UP000001932">
    <property type="component" value="Chromosome"/>
</dbReference>
<evidence type="ECO:0000256" key="1">
    <source>
        <dbReference type="SAM" id="SignalP"/>
    </source>
</evidence>
<dbReference type="HOGENOM" id="CLU_1501291_0_0_6"/>
<dbReference type="Proteomes" id="UP000245838">
    <property type="component" value="Chromosome sggmmb4_Chromosome"/>
</dbReference>
<dbReference type="EMBL" id="AP008232">
    <property type="protein sequence ID" value="BAE73424.1"/>
    <property type="molecule type" value="Genomic_DNA"/>
</dbReference>
<evidence type="ECO:0000313" key="4">
    <source>
        <dbReference type="Proteomes" id="UP000001932"/>
    </source>
</evidence>
<accession>Q2NWQ1</accession>
<evidence type="ECO:0000313" key="3">
    <source>
        <dbReference type="EMBL" id="CRL43778.1"/>
    </source>
</evidence>
<proteinExistence type="predicted"/>
<reference evidence="2 4" key="1">
    <citation type="journal article" date="2006" name="Genome Res.">
        <title>Massive genome erosion and functional adaptations provide insights into the symbiotic lifestyle of Sodalis glossinidius in the tsetse host.</title>
        <authorList>
            <person name="Toh H."/>
            <person name="Weiss B.L."/>
            <person name="Perkin S.A.H."/>
            <person name="Yamashita A."/>
            <person name="Oshima K."/>
            <person name="Hattori M."/>
            <person name="Aksoy S."/>
        </authorList>
    </citation>
    <scope>NUCLEOTIDE SEQUENCE [LARGE SCALE GENOMIC DNA]</scope>
    <source>
        <strain evidence="2">Morsitans</strain>
        <strain evidence="4">morsitans</strain>
    </source>
</reference>
<gene>
    <name evidence="2" type="ordered locus">SG0149</name>
    <name evidence="3" type="ORF">SGGMMB4_00355</name>
</gene>
<feature type="chain" id="PRO_5014308742" description="SCP domain-containing protein" evidence="1">
    <location>
        <begin position="22"/>
        <end position="183"/>
    </location>
</feature>
<dbReference type="EMBL" id="LN854557">
    <property type="protein sequence ID" value="CRL43778.1"/>
    <property type="molecule type" value="Genomic_DNA"/>
</dbReference>
<feature type="signal peptide" evidence="1">
    <location>
        <begin position="1"/>
        <end position="21"/>
    </location>
</feature>
<keyword evidence="4" id="KW-1185">Reference proteome</keyword>